<dbReference type="AlphaFoldDB" id="A0AAE3L307"/>
<dbReference type="PANTHER" id="PTHR43777:SF1">
    <property type="entry name" value="MOLYBDENUM COFACTOR CYTIDYLYLTRANSFERASE"/>
    <property type="match status" value="1"/>
</dbReference>
<dbReference type="Proteomes" id="UP001205748">
    <property type="component" value="Unassembled WGS sequence"/>
</dbReference>
<feature type="domain" description="MobA-like NTP transferase" evidence="1">
    <location>
        <begin position="16"/>
        <end position="176"/>
    </location>
</feature>
<gene>
    <name evidence="2" type="ORF">NSA47_11850</name>
</gene>
<sequence>MQGFNENKVKKSDLAAIIVAAGYSSRMKKFKPLLPLGHTTIIETAIDGFLQAGIDHIIVVIGFKAHELKPILEQKGIKWVYNDQYHEGMYSSILAGIKSLSKQSKGFFLLPADIPLFKSKTIDLLYQVYSQNDDHIVYPVHQGKKGHPPLIPSTLFSEILQYNGDGGLKTLLNQHKNKSLYMEVQDEGILYDADTPKDYLTIFNKHCPLTSLSDK</sequence>
<keyword evidence="3" id="KW-1185">Reference proteome</keyword>
<protein>
    <submittedName>
        <fullName evidence="2">Nucleotidyltransferase family protein</fullName>
    </submittedName>
</protein>
<dbReference type="CDD" id="cd04182">
    <property type="entry name" value="GT_2_like_f"/>
    <property type="match status" value="1"/>
</dbReference>
<evidence type="ECO:0000259" key="1">
    <source>
        <dbReference type="Pfam" id="PF12804"/>
    </source>
</evidence>
<dbReference type="RefSeq" id="WP_257532262.1">
    <property type="nucleotide sequence ID" value="NZ_JANKAS010000012.1"/>
</dbReference>
<evidence type="ECO:0000313" key="3">
    <source>
        <dbReference type="Proteomes" id="UP001205748"/>
    </source>
</evidence>
<accession>A0AAE3L307</accession>
<dbReference type="InterPro" id="IPR029044">
    <property type="entry name" value="Nucleotide-diphossugar_trans"/>
</dbReference>
<reference evidence="2" key="1">
    <citation type="submission" date="2022-07" db="EMBL/GenBank/DDBJ databases">
        <title>Enhanced cultured diversity of the mouse gut microbiota enables custom-made synthetic communities.</title>
        <authorList>
            <person name="Afrizal A."/>
        </authorList>
    </citation>
    <scope>NUCLEOTIDE SEQUENCE</scope>
    <source>
        <strain evidence="2">DSM 28593</strain>
    </source>
</reference>
<dbReference type="EMBL" id="JANKAS010000012">
    <property type="protein sequence ID" value="MCR1899669.1"/>
    <property type="molecule type" value="Genomic_DNA"/>
</dbReference>
<dbReference type="InterPro" id="IPR025877">
    <property type="entry name" value="MobA-like_NTP_Trfase"/>
</dbReference>
<dbReference type="PANTHER" id="PTHR43777">
    <property type="entry name" value="MOLYBDENUM COFACTOR CYTIDYLYLTRANSFERASE"/>
    <property type="match status" value="1"/>
</dbReference>
<proteinExistence type="predicted"/>
<name>A0AAE3L307_9FIRM</name>
<dbReference type="GO" id="GO:0016779">
    <property type="term" value="F:nucleotidyltransferase activity"/>
    <property type="evidence" value="ECO:0007669"/>
    <property type="project" value="UniProtKB-ARBA"/>
</dbReference>
<dbReference type="Pfam" id="PF12804">
    <property type="entry name" value="NTP_transf_3"/>
    <property type="match status" value="1"/>
</dbReference>
<evidence type="ECO:0000313" key="2">
    <source>
        <dbReference type="EMBL" id="MCR1899669.1"/>
    </source>
</evidence>
<organism evidence="2 3">
    <name type="scientific">Irregularibacter muris</name>
    <dbReference type="NCBI Taxonomy" id="1796619"/>
    <lineage>
        <taxon>Bacteria</taxon>
        <taxon>Bacillati</taxon>
        <taxon>Bacillota</taxon>
        <taxon>Clostridia</taxon>
        <taxon>Eubacteriales</taxon>
        <taxon>Eubacteriaceae</taxon>
        <taxon>Irregularibacter</taxon>
    </lineage>
</organism>
<dbReference type="SUPFAM" id="SSF53448">
    <property type="entry name" value="Nucleotide-diphospho-sugar transferases"/>
    <property type="match status" value="1"/>
</dbReference>
<comment type="caution">
    <text evidence="2">The sequence shown here is derived from an EMBL/GenBank/DDBJ whole genome shotgun (WGS) entry which is preliminary data.</text>
</comment>
<dbReference type="Gene3D" id="3.90.550.10">
    <property type="entry name" value="Spore Coat Polysaccharide Biosynthesis Protein SpsA, Chain A"/>
    <property type="match status" value="1"/>
</dbReference>